<dbReference type="Proteomes" id="UP000290289">
    <property type="component" value="Chromosome 7"/>
</dbReference>
<evidence type="ECO:0000313" key="2">
    <source>
        <dbReference type="EMBL" id="RXH94671.1"/>
    </source>
</evidence>
<gene>
    <name evidence="2" type="ORF">DVH24_024355</name>
</gene>
<evidence type="ECO:0000256" key="1">
    <source>
        <dbReference type="SAM" id="MobiDB-lite"/>
    </source>
</evidence>
<sequence length="80" mass="8811">MCSLHMNTKNKSSDHLTSRPRNQLGKIITQISSELTVAASVSWPFSTMDVNENGDIPQWHPNLPAASSTPQFFPSKASIQ</sequence>
<keyword evidence="3" id="KW-1185">Reference proteome</keyword>
<comment type="caution">
    <text evidence="2">The sequence shown here is derived from an EMBL/GenBank/DDBJ whole genome shotgun (WGS) entry which is preliminary data.</text>
</comment>
<protein>
    <submittedName>
        <fullName evidence="2">Uncharacterized protein</fullName>
    </submittedName>
</protein>
<organism evidence="2 3">
    <name type="scientific">Malus domestica</name>
    <name type="common">Apple</name>
    <name type="synonym">Pyrus malus</name>
    <dbReference type="NCBI Taxonomy" id="3750"/>
    <lineage>
        <taxon>Eukaryota</taxon>
        <taxon>Viridiplantae</taxon>
        <taxon>Streptophyta</taxon>
        <taxon>Embryophyta</taxon>
        <taxon>Tracheophyta</taxon>
        <taxon>Spermatophyta</taxon>
        <taxon>Magnoliopsida</taxon>
        <taxon>eudicotyledons</taxon>
        <taxon>Gunneridae</taxon>
        <taxon>Pentapetalae</taxon>
        <taxon>rosids</taxon>
        <taxon>fabids</taxon>
        <taxon>Rosales</taxon>
        <taxon>Rosaceae</taxon>
        <taxon>Amygdaloideae</taxon>
        <taxon>Maleae</taxon>
        <taxon>Malus</taxon>
    </lineage>
</organism>
<accession>A0A498JMW7</accession>
<proteinExistence type="predicted"/>
<feature type="compositionally biased region" description="Polar residues" evidence="1">
    <location>
        <begin position="65"/>
        <end position="80"/>
    </location>
</feature>
<name>A0A498JMW7_MALDO</name>
<feature type="region of interest" description="Disordered" evidence="1">
    <location>
        <begin position="56"/>
        <end position="80"/>
    </location>
</feature>
<reference evidence="2 3" key="1">
    <citation type="submission" date="2018-10" db="EMBL/GenBank/DDBJ databases">
        <title>A high-quality apple genome assembly.</title>
        <authorList>
            <person name="Hu J."/>
        </authorList>
    </citation>
    <scope>NUCLEOTIDE SEQUENCE [LARGE SCALE GENOMIC DNA]</scope>
    <source>
        <strain evidence="3">cv. HFTH1</strain>
        <tissue evidence="2">Young leaf</tissue>
    </source>
</reference>
<dbReference type="EMBL" id="RDQH01000333">
    <property type="protein sequence ID" value="RXH94671.1"/>
    <property type="molecule type" value="Genomic_DNA"/>
</dbReference>
<dbReference type="AlphaFoldDB" id="A0A498JMW7"/>
<evidence type="ECO:0000313" key="3">
    <source>
        <dbReference type="Proteomes" id="UP000290289"/>
    </source>
</evidence>
<feature type="compositionally biased region" description="Polar residues" evidence="1">
    <location>
        <begin position="1"/>
        <end position="10"/>
    </location>
</feature>
<feature type="region of interest" description="Disordered" evidence="1">
    <location>
        <begin position="1"/>
        <end position="21"/>
    </location>
</feature>